<proteinExistence type="inferred from homology"/>
<organism evidence="5 6">
    <name type="scientific">Nocardioides marmoriginsengisoli</name>
    <dbReference type="NCBI Taxonomy" id="661483"/>
    <lineage>
        <taxon>Bacteria</taxon>
        <taxon>Bacillati</taxon>
        <taxon>Actinomycetota</taxon>
        <taxon>Actinomycetes</taxon>
        <taxon>Propionibacteriales</taxon>
        <taxon>Nocardioidaceae</taxon>
        <taxon>Nocardioides</taxon>
    </lineage>
</organism>
<dbReference type="InterPro" id="IPR036291">
    <property type="entry name" value="NAD(P)-bd_dom_sf"/>
</dbReference>
<dbReference type="PRINTS" id="PR00080">
    <property type="entry name" value="SDRFAMILY"/>
</dbReference>
<dbReference type="PRINTS" id="PR00081">
    <property type="entry name" value="GDHRDH"/>
</dbReference>
<feature type="compositionally biased region" description="Basic residues" evidence="4">
    <location>
        <begin position="1"/>
        <end position="10"/>
    </location>
</feature>
<dbReference type="NCBIfam" id="NF004846">
    <property type="entry name" value="PRK06197.1"/>
    <property type="match status" value="1"/>
</dbReference>
<gene>
    <name evidence="5" type="ORF">EFK50_19485</name>
</gene>
<dbReference type="InterPro" id="IPR002347">
    <property type="entry name" value="SDR_fam"/>
</dbReference>
<evidence type="ECO:0000256" key="1">
    <source>
        <dbReference type="ARBA" id="ARBA00006484"/>
    </source>
</evidence>
<reference evidence="5 6" key="1">
    <citation type="submission" date="2018-11" db="EMBL/GenBank/DDBJ databases">
        <authorList>
            <person name="Li F."/>
        </authorList>
    </citation>
    <scope>NUCLEOTIDE SEQUENCE [LARGE SCALE GENOMIC DNA]</scope>
    <source>
        <strain evidence="5 6">Gsoil 097</strain>
    </source>
</reference>
<dbReference type="OrthoDB" id="4577644at2"/>
<dbReference type="SUPFAM" id="SSF51735">
    <property type="entry name" value="NAD(P)-binding Rossmann-fold domains"/>
    <property type="match status" value="1"/>
</dbReference>
<comment type="caution">
    <text evidence="5">The sequence shown here is derived from an EMBL/GenBank/DDBJ whole genome shotgun (WGS) entry which is preliminary data.</text>
</comment>
<feature type="region of interest" description="Disordered" evidence="4">
    <location>
        <begin position="1"/>
        <end position="73"/>
    </location>
</feature>
<dbReference type="PANTHER" id="PTHR24320:SF148">
    <property type="entry name" value="NAD(P)-BINDING ROSSMANN-FOLD SUPERFAMILY PROTEIN"/>
    <property type="match status" value="1"/>
</dbReference>
<dbReference type="Pfam" id="PF00106">
    <property type="entry name" value="adh_short"/>
    <property type="match status" value="1"/>
</dbReference>
<dbReference type="GO" id="GO:0016491">
    <property type="term" value="F:oxidoreductase activity"/>
    <property type="evidence" value="ECO:0007669"/>
    <property type="project" value="UniProtKB-KW"/>
</dbReference>
<comment type="similarity">
    <text evidence="1 3">Belongs to the short-chain dehydrogenases/reductases (SDR) family.</text>
</comment>
<evidence type="ECO:0000256" key="3">
    <source>
        <dbReference type="RuleBase" id="RU000363"/>
    </source>
</evidence>
<evidence type="ECO:0000256" key="4">
    <source>
        <dbReference type="SAM" id="MobiDB-lite"/>
    </source>
</evidence>
<feature type="compositionally biased region" description="Basic and acidic residues" evidence="4">
    <location>
        <begin position="58"/>
        <end position="67"/>
    </location>
</feature>
<sequence length="372" mass="39940">MVRSGRRRRPCPAGRPAGRRHRPDHRLRRGLRRARGRPPSGRGHRAGVRRRRRARAGRARELQRDPVRSSTPWTLADLPDLSGKRALVTGVTAGLGTSTALELARAGAEVVLVARSPEKLARTARDLQDELPDAVLHSVRVDLADLTSVRRGAAEAAELGPLDLLINNAGVMALPYARTVDGFEMQLGTNHLGPFLLTGLLLPQVVASGNGRIVSVGSHAHRIARRVPLDDPRTQTRRYSKWGSYGESKLADLMFIHELERRLRAADLPVTAQAAHPGYTATELVGKSGGLGGRFMAAATRVIGQRAELGALPTLMAATADLPGASYVGPGGPGQMGGLPVVVKPRRRFVNDAAALTALWELSERATGISYP</sequence>
<accession>A0A3N0CBR4</accession>
<evidence type="ECO:0000313" key="5">
    <source>
        <dbReference type="EMBL" id="RNL60506.1"/>
    </source>
</evidence>
<name>A0A3N0CBR4_9ACTN</name>
<evidence type="ECO:0000256" key="2">
    <source>
        <dbReference type="ARBA" id="ARBA00023002"/>
    </source>
</evidence>
<evidence type="ECO:0000313" key="6">
    <source>
        <dbReference type="Proteomes" id="UP000267128"/>
    </source>
</evidence>
<keyword evidence="2" id="KW-0560">Oxidoreductase</keyword>
<dbReference type="AlphaFoldDB" id="A0A3N0CBR4"/>
<keyword evidence="6" id="KW-1185">Reference proteome</keyword>
<dbReference type="Gene3D" id="3.40.50.720">
    <property type="entry name" value="NAD(P)-binding Rossmann-like Domain"/>
    <property type="match status" value="1"/>
</dbReference>
<feature type="compositionally biased region" description="Basic residues" evidence="4">
    <location>
        <begin position="17"/>
        <end position="57"/>
    </location>
</feature>
<protein>
    <submittedName>
        <fullName evidence="5">SDR family NAD(P)-dependent oxidoreductase</fullName>
    </submittedName>
</protein>
<dbReference type="PANTHER" id="PTHR24320">
    <property type="entry name" value="RETINOL DEHYDROGENASE"/>
    <property type="match status" value="1"/>
</dbReference>
<dbReference type="EMBL" id="RJSE01000009">
    <property type="protein sequence ID" value="RNL60506.1"/>
    <property type="molecule type" value="Genomic_DNA"/>
</dbReference>
<dbReference type="Proteomes" id="UP000267128">
    <property type="component" value="Unassembled WGS sequence"/>
</dbReference>